<keyword evidence="2" id="KW-1133">Transmembrane helix</keyword>
<comment type="caution">
    <text evidence="3">The sequence shown here is derived from an EMBL/GenBank/DDBJ whole genome shotgun (WGS) entry which is preliminary data.</text>
</comment>
<feature type="transmembrane region" description="Helical" evidence="2">
    <location>
        <begin position="53"/>
        <end position="72"/>
    </location>
</feature>
<feature type="region of interest" description="Disordered" evidence="1">
    <location>
        <begin position="348"/>
        <end position="370"/>
    </location>
</feature>
<dbReference type="EMBL" id="MU865467">
    <property type="protein sequence ID" value="KAK4222529.1"/>
    <property type="molecule type" value="Genomic_DNA"/>
</dbReference>
<dbReference type="Proteomes" id="UP001301958">
    <property type="component" value="Unassembled WGS sequence"/>
</dbReference>
<sequence length="370" mass="40170">MASPTTRTPLLPPPSRGTISSSSSHPNSPQHSNNSNRLPQSLARQVHSEARHLRTITILTFLPAFPLLIAHGVLSQSLVPAIGLAPLFISAVVGLFLISKYRSKDRASSSHSHQHPHLQYVTDDVGAPDESEGWDDDSDSQEESVFTHRILVFFTDAGLTVGLAFVLIYTWVKNTQMSGDAILAMLAAYGTIPILINFLIHLYLTIREFIAGLALHGLIQYAAWHVLPPDCPDCGSRLRPEAHPPIPWYESVSRPNLNMTLTAPSLPALPKGPSFSSISVPAWLKRKSAAADPEGADARLFVDDDQIQRDRYRDEIEEASSTASNNGIVTGAIGSGSVVEEVVIVGKKDKKKRSISGSAPMYGEDDSSWA</sequence>
<organism evidence="3 4">
    <name type="scientific">Podospora fimiseda</name>
    <dbReference type="NCBI Taxonomy" id="252190"/>
    <lineage>
        <taxon>Eukaryota</taxon>
        <taxon>Fungi</taxon>
        <taxon>Dikarya</taxon>
        <taxon>Ascomycota</taxon>
        <taxon>Pezizomycotina</taxon>
        <taxon>Sordariomycetes</taxon>
        <taxon>Sordariomycetidae</taxon>
        <taxon>Sordariales</taxon>
        <taxon>Podosporaceae</taxon>
        <taxon>Podospora</taxon>
    </lineage>
</organism>
<keyword evidence="4" id="KW-1185">Reference proteome</keyword>
<feature type="transmembrane region" description="Helical" evidence="2">
    <location>
        <begin position="150"/>
        <end position="169"/>
    </location>
</feature>
<evidence type="ECO:0000313" key="3">
    <source>
        <dbReference type="EMBL" id="KAK4222529.1"/>
    </source>
</evidence>
<proteinExistence type="predicted"/>
<evidence type="ECO:0000256" key="2">
    <source>
        <dbReference type="SAM" id="Phobius"/>
    </source>
</evidence>
<keyword evidence="2" id="KW-0472">Membrane</keyword>
<accession>A0AAN6YNI0</accession>
<protein>
    <submittedName>
        <fullName evidence="3">Uncharacterized protein</fullName>
    </submittedName>
</protein>
<reference evidence="3" key="1">
    <citation type="journal article" date="2023" name="Mol. Phylogenet. Evol.">
        <title>Genome-scale phylogeny and comparative genomics of the fungal order Sordariales.</title>
        <authorList>
            <person name="Hensen N."/>
            <person name="Bonometti L."/>
            <person name="Westerberg I."/>
            <person name="Brannstrom I.O."/>
            <person name="Guillou S."/>
            <person name="Cros-Aarteil S."/>
            <person name="Calhoun S."/>
            <person name="Haridas S."/>
            <person name="Kuo A."/>
            <person name="Mondo S."/>
            <person name="Pangilinan J."/>
            <person name="Riley R."/>
            <person name="LaButti K."/>
            <person name="Andreopoulos B."/>
            <person name="Lipzen A."/>
            <person name="Chen C."/>
            <person name="Yan M."/>
            <person name="Daum C."/>
            <person name="Ng V."/>
            <person name="Clum A."/>
            <person name="Steindorff A."/>
            <person name="Ohm R.A."/>
            <person name="Martin F."/>
            <person name="Silar P."/>
            <person name="Natvig D.O."/>
            <person name="Lalanne C."/>
            <person name="Gautier V."/>
            <person name="Ament-Velasquez S.L."/>
            <person name="Kruys A."/>
            <person name="Hutchinson M.I."/>
            <person name="Powell A.J."/>
            <person name="Barry K."/>
            <person name="Miller A.N."/>
            <person name="Grigoriev I.V."/>
            <person name="Debuchy R."/>
            <person name="Gladieux P."/>
            <person name="Hiltunen Thoren M."/>
            <person name="Johannesson H."/>
        </authorList>
    </citation>
    <scope>NUCLEOTIDE SEQUENCE</scope>
    <source>
        <strain evidence="3">CBS 990.96</strain>
    </source>
</reference>
<feature type="region of interest" description="Disordered" evidence="1">
    <location>
        <begin position="1"/>
        <end position="38"/>
    </location>
</feature>
<feature type="transmembrane region" description="Helical" evidence="2">
    <location>
        <begin position="181"/>
        <end position="202"/>
    </location>
</feature>
<keyword evidence="2" id="KW-0812">Transmembrane</keyword>
<dbReference type="AlphaFoldDB" id="A0AAN6YNI0"/>
<evidence type="ECO:0000256" key="1">
    <source>
        <dbReference type="SAM" id="MobiDB-lite"/>
    </source>
</evidence>
<evidence type="ECO:0000313" key="4">
    <source>
        <dbReference type="Proteomes" id="UP001301958"/>
    </source>
</evidence>
<gene>
    <name evidence="3" type="ORF">QBC38DRAFT_503954</name>
</gene>
<reference evidence="3" key="2">
    <citation type="submission" date="2023-05" db="EMBL/GenBank/DDBJ databases">
        <authorList>
            <consortium name="Lawrence Berkeley National Laboratory"/>
            <person name="Steindorff A."/>
            <person name="Hensen N."/>
            <person name="Bonometti L."/>
            <person name="Westerberg I."/>
            <person name="Brannstrom I.O."/>
            <person name="Guillou S."/>
            <person name="Cros-Aarteil S."/>
            <person name="Calhoun S."/>
            <person name="Haridas S."/>
            <person name="Kuo A."/>
            <person name="Mondo S."/>
            <person name="Pangilinan J."/>
            <person name="Riley R."/>
            <person name="Labutti K."/>
            <person name="Andreopoulos B."/>
            <person name="Lipzen A."/>
            <person name="Chen C."/>
            <person name="Yanf M."/>
            <person name="Daum C."/>
            <person name="Ng V."/>
            <person name="Clum A."/>
            <person name="Ohm R."/>
            <person name="Martin F."/>
            <person name="Silar P."/>
            <person name="Natvig D."/>
            <person name="Lalanne C."/>
            <person name="Gautier V."/>
            <person name="Ament-Velasquez S.L."/>
            <person name="Kruys A."/>
            <person name="Hutchinson M.I."/>
            <person name="Powell A.J."/>
            <person name="Barry K."/>
            <person name="Miller A.N."/>
            <person name="Grigoriev I.V."/>
            <person name="Debuchy R."/>
            <person name="Gladieux P."/>
            <person name="Thoren M.H."/>
            <person name="Johannesson H."/>
        </authorList>
    </citation>
    <scope>NUCLEOTIDE SEQUENCE</scope>
    <source>
        <strain evidence="3">CBS 990.96</strain>
    </source>
</reference>
<name>A0AAN6YNI0_9PEZI</name>
<feature type="compositionally biased region" description="Low complexity" evidence="1">
    <location>
        <begin position="20"/>
        <end position="36"/>
    </location>
</feature>
<feature type="transmembrane region" description="Helical" evidence="2">
    <location>
        <begin position="78"/>
        <end position="98"/>
    </location>
</feature>